<keyword evidence="6" id="KW-1185">Reference proteome</keyword>
<comment type="similarity">
    <text evidence="2">Belongs to the virb1 family.</text>
</comment>
<reference evidence="6" key="1">
    <citation type="journal article" date="2014" name="Stand. Genomic Sci.">
        <title>Genome sequence of the exopolysaccharide-producing Salipiger mucosus type strain (DSM 16094(T)), a moderately halophilic member of the Roseobacter clade.</title>
        <authorList>
            <person name="Riedel T."/>
            <person name="Spring S."/>
            <person name="Fiebig A."/>
            <person name="Petersen J."/>
            <person name="Kyrpides N.C."/>
            <person name="Goker M."/>
            <person name="Klenk H.P."/>
        </authorList>
    </citation>
    <scope>NUCLEOTIDE SEQUENCE [LARGE SCALE GENOMIC DNA]</scope>
    <source>
        <strain evidence="6">DSM 16094</strain>
    </source>
</reference>
<feature type="signal peptide" evidence="3">
    <location>
        <begin position="1"/>
        <end position="22"/>
    </location>
</feature>
<feature type="domain" description="Transglycosylase SLT" evidence="4">
    <location>
        <begin position="92"/>
        <end position="188"/>
    </location>
</feature>
<dbReference type="eggNOG" id="COG0741">
    <property type="taxonomic scope" value="Bacteria"/>
</dbReference>
<evidence type="ECO:0000256" key="3">
    <source>
        <dbReference type="SAM" id="SignalP"/>
    </source>
</evidence>
<dbReference type="CDD" id="cd00254">
    <property type="entry name" value="LT-like"/>
    <property type="match status" value="1"/>
</dbReference>
<sequence>MKRVTRPAMAALAAAAFCGAPAAGDVLSTKNRVMLFQKQTNVLDSRAAQQYRNSVRLQPPKVVTPTKWGPRGGEEGSAPAYRGAYKGVYADMARVAARRHGVPEDLFLRLVQQESGFNPKALSHKGAIGLAQLMPFTARALGVDPKIPEQNLDGGARYLVTQYRKFGSWRLALAAYNAGPNAVEKHGGVPPYTETRNYVKTIWGG</sequence>
<evidence type="ECO:0000256" key="2">
    <source>
        <dbReference type="ARBA" id="ARBA00009387"/>
    </source>
</evidence>
<dbReference type="OrthoDB" id="9815002at2"/>
<dbReference type="AlphaFoldDB" id="S9RJ64"/>
<evidence type="ECO:0000313" key="5">
    <source>
        <dbReference type="EMBL" id="EPX78140.1"/>
    </source>
</evidence>
<dbReference type="PANTHER" id="PTHR37423:SF2">
    <property type="entry name" value="MEMBRANE-BOUND LYTIC MUREIN TRANSGLYCOSYLASE C"/>
    <property type="match status" value="1"/>
</dbReference>
<proteinExistence type="inferred from homology"/>
<evidence type="ECO:0000256" key="1">
    <source>
        <dbReference type="ARBA" id="ARBA00007734"/>
    </source>
</evidence>
<dbReference type="SUPFAM" id="SSF53955">
    <property type="entry name" value="Lysozyme-like"/>
    <property type="match status" value="1"/>
</dbReference>
<dbReference type="Proteomes" id="UP000015347">
    <property type="component" value="Unassembled WGS sequence"/>
</dbReference>
<dbReference type="HOGENOM" id="CLU_065765_5_0_5"/>
<dbReference type="PANTHER" id="PTHR37423">
    <property type="entry name" value="SOLUBLE LYTIC MUREIN TRANSGLYCOSYLASE-RELATED"/>
    <property type="match status" value="1"/>
</dbReference>
<dbReference type="Gene3D" id="1.10.530.10">
    <property type="match status" value="1"/>
</dbReference>
<dbReference type="InterPro" id="IPR023346">
    <property type="entry name" value="Lysozyme-like_dom_sf"/>
</dbReference>
<dbReference type="STRING" id="1123237.Salmuc_04487"/>
<protein>
    <submittedName>
        <fullName evidence="5">Transglycosylase SLT domain protein</fullName>
    </submittedName>
</protein>
<gene>
    <name evidence="5" type="ORF">Salmuc_04487</name>
</gene>
<dbReference type="InterPro" id="IPR008258">
    <property type="entry name" value="Transglycosylase_SLT_dom_1"/>
</dbReference>
<comment type="caution">
    <text evidence="5">The sequence shown here is derived from an EMBL/GenBank/DDBJ whole genome shotgun (WGS) entry which is preliminary data.</text>
</comment>
<dbReference type="Pfam" id="PF01464">
    <property type="entry name" value="SLT"/>
    <property type="match status" value="1"/>
</dbReference>
<keyword evidence="3" id="KW-0732">Signal</keyword>
<comment type="similarity">
    <text evidence="1">Belongs to the transglycosylase Slt family.</text>
</comment>
<feature type="chain" id="PRO_5004568591" evidence="3">
    <location>
        <begin position="23"/>
        <end position="205"/>
    </location>
</feature>
<evidence type="ECO:0000313" key="6">
    <source>
        <dbReference type="Proteomes" id="UP000015347"/>
    </source>
</evidence>
<organism evidence="5 6">
    <name type="scientific">Salipiger mucosus DSM 16094</name>
    <dbReference type="NCBI Taxonomy" id="1123237"/>
    <lineage>
        <taxon>Bacteria</taxon>
        <taxon>Pseudomonadati</taxon>
        <taxon>Pseudomonadota</taxon>
        <taxon>Alphaproteobacteria</taxon>
        <taxon>Rhodobacterales</taxon>
        <taxon>Roseobacteraceae</taxon>
        <taxon>Salipiger</taxon>
    </lineage>
</organism>
<name>S9RJ64_9RHOB</name>
<accession>S9RJ64</accession>
<evidence type="ECO:0000259" key="4">
    <source>
        <dbReference type="Pfam" id="PF01464"/>
    </source>
</evidence>
<dbReference type="EMBL" id="APVH01000041">
    <property type="protein sequence ID" value="EPX78140.1"/>
    <property type="molecule type" value="Genomic_DNA"/>
</dbReference>